<feature type="transmembrane region" description="Helical" evidence="7">
    <location>
        <begin position="404"/>
        <end position="424"/>
    </location>
</feature>
<evidence type="ECO:0000256" key="4">
    <source>
        <dbReference type="ARBA" id="ARBA00022840"/>
    </source>
</evidence>
<dbReference type="SUPFAM" id="SSF56112">
    <property type="entry name" value="Protein kinase-like (PK-like)"/>
    <property type="match status" value="1"/>
</dbReference>
<feature type="domain" description="Protein kinase" evidence="8">
    <location>
        <begin position="15"/>
        <end position="274"/>
    </location>
</feature>
<evidence type="ECO:0000313" key="9">
    <source>
        <dbReference type="EMBL" id="SDM54841.1"/>
    </source>
</evidence>
<dbReference type="Pfam" id="PF00069">
    <property type="entry name" value="Pkinase"/>
    <property type="match status" value="1"/>
</dbReference>
<dbReference type="PANTHER" id="PTHR43289">
    <property type="entry name" value="MITOGEN-ACTIVATED PROTEIN KINASE KINASE KINASE 20-RELATED"/>
    <property type="match status" value="1"/>
</dbReference>
<dbReference type="InterPro" id="IPR017441">
    <property type="entry name" value="Protein_kinase_ATP_BS"/>
</dbReference>
<keyword evidence="2 5" id="KW-0547">Nucleotide-binding</keyword>
<dbReference type="Gene3D" id="1.10.510.10">
    <property type="entry name" value="Transferase(Phosphotransferase) domain 1"/>
    <property type="match status" value="1"/>
</dbReference>
<dbReference type="Proteomes" id="UP000198680">
    <property type="component" value="Unassembled WGS sequence"/>
</dbReference>
<keyword evidence="7" id="KW-0472">Membrane</keyword>
<dbReference type="PROSITE" id="PS50011">
    <property type="entry name" value="PROTEIN_KINASE_DOM"/>
    <property type="match status" value="1"/>
</dbReference>
<dbReference type="GO" id="GO:0004674">
    <property type="term" value="F:protein serine/threonine kinase activity"/>
    <property type="evidence" value="ECO:0007669"/>
    <property type="project" value="UniProtKB-KW"/>
</dbReference>
<dbReference type="PROSITE" id="PS00107">
    <property type="entry name" value="PROTEIN_KINASE_ATP"/>
    <property type="match status" value="1"/>
</dbReference>
<evidence type="ECO:0000256" key="3">
    <source>
        <dbReference type="ARBA" id="ARBA00022777"/>
    </source>
</evidence>
<evidence type="ECO:0000256" key="6">
    <source>
        <dbReference type="SAM" id="MobiDB-lite"/>
    </source>
</evidence>
<keyword evidence="3 9" id="KW-0418">Kinase</keyword>
<dbReference type="EMBL" id="FNHE01000006">
    <property type="protein sequence ID" value="SDM54841.1"/>
    <property type="molecule type" value="Genomic_DNA"/>
</dbReference>
<dbReference type="STRING" id="1137991.SAMN05660642_02773"/>
<dbReference type="Gene3D" id="3.30.200.20">
    <property type="entry name" value="Phosphorylase Kinase, domain 1"/>
    <property type="match status" value="1"/>
</dbReference>
<proteinExistence type="predicted"/>
<dbReference type="PANTHER" id="PTHR43289:SF30">
    <property type="entry name" value="NON-SPECIFIC SERINE_THREONINE PROTEIN KINASE"/>
    <property type="match status" value="1"/>
</dbReference>
<sequence length="450" mass="45974">MEIERQLIADALPAYDVGGVLGQGGFGVVLAGRHRQLDRRVAIKQLSRTVAADVAVRRRFAAEARVLASLDHPHVVPVYDFVEREDLCLLVMELLPGGTLRDRSTTTGFTAPHAVAVSLACAAGLNAAHERGVLHRDVKPENMLFAASGAIKVTDFGIAKVVGGTETLLTRAGEVVGTPAYMAPEQVRGGELSPATDVYALATMTYELLSGVLPFTADGNAMSLLFKHVHEPPIPLGDVAPGVPTPVAEVVMHGLATDPAERFASAVSFGTALAEAGTEAWGWGWLSADGMPVVSGAERIVAPTRGSTIPSDRPAGTSGPRPPGGGGAAPTVAGRHGQGRVPAGADPAEAPGRGAPTGVPAATPTPPPSSPVPGAAGGETVAAAGSPAPDAEAAGRHRPPRKRWVGVVIALAVVLLLVAAVLLVPRLFTVYVAPAGGWLPLVLDLLGRAT</sequence>
<dbReference type="PROSITE" id="PS00108">
    <property type="entry name" value="PROTEIN_KINASE_ST"/>
    <property type="match status" value="1"/>
</dbReference>
<organism evidence="9 10">
    <name type="scientific">Geodermatophilus siccatus</name>
    <dbReference type="NCBI Taxonomy" id="1137991"/>
    <lineage>
        <taxon>Bacteria</taxon>
        <taxon>Bacillati</taxon>
        <taxon>Actinomycetota</taxon>
        <taxon>Actinomycetes</taxon>
        <taxon>Geodermatophilales</taxon>
        <taxon>Geodermatophilaceae</taxon>
        <taxon>Geodermatophilus</taxon>
    </lineage>
</organism>
<keyword evidence="4 5" id="KW-0067">ATP-binding</keyword>
<dbReference type="SMART" id="SM00220">
    <property type="entry name" value="S_TKc"/>
    <property type="match status" value="1"/>
</dbReference>
<dbReference type="InterPro" id="IPR000719">
    <property type="entry name" value="Prot_kinase_dom"/>
</dbReference>
<dbReference type="OrthoDB" id="9801841at2"/>
<name>A0A1G9U4L2_9ACTN</name>
<feature type="compositionally biased region" description="Low complexity" evidence="6">
    <location>
        <begin position="372"/>
        <end position="392"/>
    </location>
</feature>
<accession>A0A1G9U4L2</accession>
<keyword evidence="7" id="KW-0812">Transmembrane</keyword>
<feature type="region of interest" description="Disordered" evidence="6">
    <location>
        <begin position="304"/>
        <end position="397"/>
    </location>
</feature>
<dbReference type="GO" id="GO:0005524">
    <property type="term" value="F:ATP binding"/>
    <property type="evidence" value="ECO:0007669"/>
    <property type="project" value="UniProtKB-UniRule"/>
</dbReference>
<feature type="compositionally biased region" description="Low complexity" evidence="6">
    <location>
        <begin position="350"/>
        <end position="362"/>
    </location>
</feature>
<keyword evidence="9" id="KW-0723">Serine/threonine-protein kinase</keyword>
<keyword evidence="1" id="KW-0808">Transferase</keyword>
<evidence type="ECO:0000259" key="8">
    <source>
        <dbReference type="PROSITE" id="PS50011"/>
    </source>
</evidence>
<keyword evidence="7" id="KW-1133">Transmembrane helix</keyword>
<dbReference type="CDD" id="cd14014">
    <property type="entry name" value="STKc_PknB_like"/>
    <property type="match status" value="1"/>
</dbReference>
<evidence type="ECO:0000313" key="10">
    <source>
        <dbReference type="Proteomes" id="UP000198680"/>
    </source>
</evidence>
<evidence type="ECO:0000256" key="7">
    <source>
        <dbReference type="SAM" id="Phobius"/>
    </source>
</evidence>
<dbReference type="InterPro" id="IPR011009">
    <property type="entry name" value="Kinase-like_dom_sf"/>
</dbReference>
<feature type="binding site" evidence="5">
    <location>
        <position position="44"/>
    </location>
    <ligand>
        <name>ATP</name>
        <dbReference type="ChEBI" id="CHEBI:30616"/>
    </ligand>
</feature>
<dbReference type="InterPro" id="IPR008271">
    <property type="entry name" value="Ser/Thr_kinase_AS"/>
</dbReference>
<evidence type="ECO:0000256" key="5">
    <source>
        <dbReference type="PROSITE-ProRule" id="PRU10141"/>
    </source>
</evidence>
<feature type="transmembrane region" description="Helical" evidence="7">
    <location>
        <begin position="430"/>
        <end position="447"/>
    </location>
</feature>
<evidence type="ECO:0000256" key="2">
    <source>
        <dbReference type="ARBA" id="ARBA00022741"/>
    </source>
</evidence>
<keyword evidence="10" id="KW-1185">Reference proteome</keyword>
<gene>
    <name evidence="9" type="ORF">SAMN05660642_02773</name>
</gene>
<dbReference type="AlphaFoldDB" id="A0A1G9U4L2"/>
<reference evidence="10" key="1">
    <citation type="submission" date="2016-10" db="EMBL/GenBank/DDBJ databases">
        <authorList>
            <person name="Varghese N."/>
            <person name="Submissions S."/>
        </authorList>
    </citation>
    <scope>NUCLEOTIDE SEQUENCE [LARGE SCALE GENOMIC DNA]</scope>
    <source>
        <strain evidence="10">DSM 45419</strain>
    </source>
</reference>
<evidence type="ECO:0000256" key="1">
    <source>
        <dbReference type="ARBA" id="ARBA00022679"/>
    </source>
</evidence>
<protein>
    <submittedName>
        <fullName evidence="9">Serine/threonine protein kinase</fullName>
    </submittedName>
</protein>
<dbReference type="RefSeq" id="WP_091219103.1">
    <property type="nucleotide sequence ID" value="NZ_FNHE01000006.1"/>
</dbReference>